<dbReference type="PANTHER" id="PTHR22990">
    <property type="entry name" value="F-BOX ONLY PROTEIN"/>
    <property type="match status" value="1"/>
</dbReference>
<dbReference type="SUPFAM" id="SSF51126">
    <property type="entry name" value="Pectin lyase-like"/>
    <property type="match status" value="2"/>
</dbReference>
<dbReference type="eggNOG" id="COG3420">
    <property type="taxonomic scope" value="Bacteria"/>
</dbReference>
<evidence type="ECO:0000259" key="2">
    <source>
        <dbReference type="Pfam" id="PF13229"/>
    </source>
</evidence>
<dbReference type="InterPro" id="IPR051550">
    <property type="entry name" value="SCF-Subunits/Alg-Epimerases"/>
</dbReference>
<reference evidence="3 4" key="1">
    <citation type="submission" date="2008-04" db="EMBL/GenBank/DDBJ databases">
        <title>Complete sequence of chromosome of Natranaerobius thermophilus JW/NM-WN-LF.</title>
        <authorList>
            <consortium name="US DOE Joint Genome Institute"/>
            <person name="Copeland A."/>
            <person name="Lucas S."/>
            <person name="Lapidus A."/>
            <person name="Glavina del Rio T."/>
            <person name="Dalin E."/>
            <person name="Tice H."/>
            <person name="Bruce D."/>
            <person name="Goodwin L."/>
            <person name="Pitluck S."/>
            <person name="Chertkov O."/>
            <person name="Brettin T."/>
            <person name="Detter J.C."/>
            <person name="Han C."/>
            <person name="Kuske C.R."/>
            <person name="Schmutz J."/>
            <person name="Larimer F."/>
            <person name="Land M."/>
            <person name="Hauser L."/>
            <person name="Kyrpides N."/>
            <person name="Lykidis A."/>
            <person name="Mesbah N.M."/>
            <person name="Wiegel J."/>
        </authorList>
    </citation>
    <scope>NUCLEOTIDE SEQUENCE [LARGE SCALE GENOMIC DNA]</scope>
    <source>
        <strain evidence="4">ATCC BAA-1301 / DSM 18059 / JW/NM-WN-LF</strain>
    </source>
</reference>
<accession>B2A5B7</accession>
<sequence>MLLKWENLNLPKLKTSAIALALIGFMSFIITGCSGDEEVGDIIVPEDYETIQEAIDASEDGEIIMVEPGTYEETIDFKGKDITLMSTDPHDEEVVSETIIDGGGDGSVVTFQSGESKDAQIRGFTITGGTGTEIELKLIPDSDEVAESWILGGGVLIDDDSSAAIKHNKIHDNYATYGGAITVSNESDAVVEDNMIKDNKTEFDASAIQVVKESDIKISDNVISNNISEDGVSTISAYSHSEALIDNNNIKDNSTKLGVTILANYKSELQVKDNIIENNFAEVSDVDSRLEGMRQIGYSQPSGSVLINSSTATIKSNVISDEDEMTGISIKSDQVPVVTEKGEVESEFKIPEVLVKENEITKNWVSGIYTLDAEVDIINNLIHNNNSFGISSLDNTTINITDNEIVDNRGSGVYDFRSKEGVLKNNKIKRNVAREIEELGFDEPDGGGVLIMHGGYEWKIIGNDIVGNEAEGFGGGIALTNSATYEDHIIEDNHIVDNKAQIDGGGIFSLEMGDKDIFLGDNEIESNVPNDIAESQ</sequence>
<evidence type="ECO:0000256" key="1">
    <source>
        <dbReference type="ARBA" id="ARBA00022737"/>
    </source>
</evidence>
<dbReference type="Gene3D" id="2.160.20.10">
    <property type="entry name" value="Single-stranded right-handed beta-helix, Pectin lyase-like"/>
    <property type="match status" value="2"/>
</dbReference>
<dbReference type="InterPro" id="IPR012334">
    <property type="entry name" value="Pectin_lyas_fold"/>
</dbReference>
<feature type="domain" description="Right handed beta helix" evidence="2">
    <location>
        <begin position="306"/>
        <end position="484"/>
    </location>
</feature>
<dbReference type="EMBL" id="CP001034">
    <property type="protein sequence ID" value="ACB83951.1"/>
    <property type="molecule type" value="Genomic_DNA"/>
</dbReference>
<dbReference type="AlphaFoldDB" id="B2A5B7"/>
<keyword evidence="4" id="KW-1185">Reference proteome</keyword>
<dbReference type="InterPro" id="IPR006626">
    <property type="entry name" value="PbH1"/>
</dbReference>
<dbReference type="SMART" id="SM00710">
    <property type="entry name" value="PbH1"/>
    <property type="match status" value="11"/>
</dbReference>
<dbReference type="InterPro" id="IPR011050">
    <property type="entry name" value="Pectin_lyase_fold/virulence"/>
</dbReference>
<proteinExistence type="predicted"/>
<dbReference type="Proteomes" id="UP000001683">
    <property type="component" value="Chromosome"/>
</dbReference>
<dbReference type="PANTHER" id="PTHR22990:SF15">
    <property type="entry name" value="F-BOX ONLY PROTEIN 10"/>
    <property type="match status" value="1"/>
</dbReference>
<dbReference type="PROSITE" id="PS51257">
    <property type="entry name" value="PROKAR_LIPOPROTEIN"/>
    <property type="match status" value="1"/>
</dbReference>
<evidence type="ECO:0000313" key="3">
    <source>
        <dbReference type="EMBL" id="ACB83951.1"/>
    </source>
</evidence>
<dbReference type="Pfam" id="PF13229">
    <property type="entry name" value="Beta_helix"/>
    <property type="match status" value="2"/>
</dbReference>
<gene>
    <name evidence="3" type="ordered locus">Nther_0354</name>
</gene>
<feature type="domain" description="Right handed beta helix" evidence="2">
    <location>
        <begin position="149"/>
        <end position="274"/>
    </location>
</feature>
<dbReference type="HOGENOM" id="CLU_507907_0_0_9"/>
<evidence type="ECO:0000313" key="4">
    <source>
        <dbReference type="Proteomes" id="UP000001683"/>
    </source>
</evidence>
<dbReference type="STRING" id="457570.Nther_0354"/>
<name>B2A5B7_NATTJ</name>
<dbReference type="InParanoid" id="B2A5B7"/>
<reference evidence="3 4" key="2">
    <citation type="journal article" date="2011" name="J. Bacteriol.">
        <title>Complete genome sequence of the anaerobic, halophilic alkalithermophile Natranaerobius thermophilus JW/NM-WN-LF.</title>
        <authorList>
            <person name="Zhao B."/>
            <person name="Mesbah N.M."/>
            <person name="Dalin E."/>
            <person name="Goodwin L."/>
            <person name="Nolan M."/>
            <person name="Pitluck S."/>
            <person name="Chertkov O."/>
            <person name="Brettin T.S."/>
            <person name="Han J."/>
            <person name="Larimer F.W."/>
            <person name="Land M.L."/>
            <person name="Hauser L."/>
            <person name="Kyrpides N."/>
            <person name="Wiegel J."/>
        </authorList>
    </citation>
    <scope>NUCLEOTIDE SEQUENCE [LARGE SCALE GENOMIC DNA]</scope>
    <source>
        <strain evidence="4">ATCC BAA-1301 / DSM 18059 / JW/NM-WN-LF</strain>
    </source>
</reference>
<dbReference type="InterPro" id="IPR039448">
    <property type="entry name" value="Beta_helix"/>
</dbReference>
<organism evidence="3 4">
    <name type="scientific">Natranaerobius thermophilus (strain ATCC BAA-1301 / DSM 18059 / JW/NM-WN-LF)</name>
    <dbReference type="NCBI Taxonomy" id="457570"/>
    <lineage>
        <taxon>Bacteria</taxon>
        <taxon>Bacillati</taxon>
        <taxon>Bacillota</taxon>
        <taxon>Clostridia</taxon>
        <taxon>Natranaerobiales</taxon>
        <taxon>Natranaerobiaceae</taxon>
        <taxon>Natranaerobius</taxon>
    </lineage>
</organism>
<protein>
    <recommendedName>
        <fullName evidence="2">Right handed beta helix domain-containing protein</fullName>
    </recommendedName>
</protein>
<keyword evidence="1" id="KW-0677">Repeat</keyword>
<dbReference type="KEGG" id="nth:Nther_0354"/>